<dbReference type="PANTHER" id="PTHR32071:SF120">
    <property type="entry name" value="TRANSCRIPTIONAL REGULATOR-RELATED"/>
    <property type="match status" value="1"/>
</dbReference>
<dbReference type="PROSITE" id="PS00676">
    <property type="entry name" value="SIGMA54_INTERACT_2"/>
    <property type="match status" value="1"/>
</dbReference>
<dbReference type="PROSITE" id="PS00675">
    <property type="entry name" value="SIGMA54_INTERACT_1"/>
    <property type="match status" value="1"/>
</dbReference>
<dbReference type="EMBL" id="RJUL01000012">
    <property type="protein sequence ID" value="ROQ19138.1"/>
    <property type="molecule type" value="Genomic_DNA"/>
</dbReference>
<dbReference type="SUPFAM" id="SSF52540">
    <property type="entry name" value="P-loop containing nucleoside triphosphate hydrolases"/>
    <property type="match status" value="1"/>
</dbReference>
<dbReference type="Gene3D" id="1.10.8.60">
    <property type="match status" value="1"/>
</dbReference>
<dbReference type="SUPFAM" id="SSF46689">
    <property type="entry name" value="Homeodomain-like"/>
    <property type="match status" value="1"/>
</dbReference>
<evidence type="ECO:0000256" key="5">
    <source>
        <dbReference type="ARBA" id="ARBA00023163"/>
    </source>
</evidence>
<comment type="caution">
    <text evidence="7">The sequence shown here is derived from an EMBL/GenBank/DDBJ whole genome shotgun (WGS) entry which is preliminary data.</text>
</comment>
<dbReference type="SMART" id="SM00382">
    <property type="entry name" value="AAA"/>
    <property type="match status" value="1"/>
</dbReference>
<keyword evidence="4 7" id="KW-0238">DNA-binding</keyword>
<dbReference type="Gene3D" id="1.10.10.60">
    <property type="entry name" value="Homeodomain-like"/>
    <property type="match status" value="1"/>
</dbReference>
<dbReference type="Pfam" id="PF20161">
    <property type="entry name" value="VpsR"/>
    <property type="match status" value="1"/>
</dbReference>
<keyword evidence="1" id="KW-0547">Nucleotide-binding</keyword>
<organism evidence="7 8">
    <name type="scientific">Gallaecimonas pentaromativorans</name>
    <dbReference type="NCBI Taxonomy" id="584787"/>
    <lineage>
        <taxon>Bacteria</taxon>
        <taxon>Pseudomonadati</taxon>
        <taxon>Pseudomonadota</taxon>
        <taxon>Gammaproteobacteria</taxon>
        <taxon>Enterobacterales</taxon>
        <taxon>Gallaecimonadaceae</taxon>
        <taxon>Gallaecimonas</taxon>
    </lineage>
</organism>
<accession>A0A3N1NV91</accession>
<dbReference type="GO" id="GO:0005524">
    <property type="term" value="F:ATP binding"/>
    <property type="evidence" value="ECO:0007669"/>
    <property type="project" value="UniProtKB-KW"/>
</dbReference>
<dbReference type="FunFam" id="3.40.50.300:FF:000006">
    <property type="entry name" value="DNA-binding transcriptional regulator NtrC"/>
    <property type="match status" value="1"/>
</dbReference>
<dbReference type="InterPro" id="IPR002197">
    <property type="entry name" value="HTH_Fis"/>
</dbReference>
<keyword evidence="8" id="KW-1185">Reference proteome</keyword>
<dbReference type="Gene3D" id="3.40.50.300">
    <property type="entry name" value="P-loop containing nucleotide triphosphate hydrolases"/>
    <property type="match status" value="1"/>
</dbReference>
<dbReference type="PANTHER" id="PTHR32071">
    <property type="entry name" value="TRANSCRIPTIONAL REGULATORY PROTEIN"/>
    <property type="match status" value="1"/>
</dbReference>
<evidence type="ECO:0000256" key="1">
    <source>
        <dbReference type="ARBA" id="ARBA00022741"/>
    </source>
</evidence>
<keyword evidence="5" id="KW-0804">Transcription</keyword>
<dbReference type="Proteomes" id="UP000268033">
    <property type="component" value="Unassembled WGS sequence"/>
</dbReference>
<dbReference type="InterPro" id="IPR045343">
    <property type="entry name" value="VpsR"/>
</dbReference>
<dbReference type="AlphaFoldDB" id="A0A3N1NV91"/>
<gene>
    <name evidence="7" type="ORF">EDC28_11258</name>
</gene>
<sequence length="486" mass="54528">MNNLLTLVVAAAAVYCRQLNFAHWDQGLSGSHVNKVEYEWPCQGQEGQRKALFLDLSSSSEDIRLPGWQLDRVTSPAKARMMLAQNGYEVALARVCPLKDSQRDELEDVLCDNNAPAWIVLTRTEELEDQDFCRLIYENCYDFYTLPLDGKVSFLQATLGHAYGINRLREMGEKQLSCLDECQMVGASQPIMQVFSQIRKVAAVDAPVLILGESGTGKELIARAIHQRSARRKGPFIAVNCGALPETLIQSELFGHEKGAFTGALRRKLGRFEMAQGGTVFLDEVGDLPLELQVNLLRFLQEGSIERLGGEQSLNLDVRVIAATHVDLDKAVAEGRFREDLFYRLNVLHLRVPPLRERPGDVELLARFFFQKFSLDHNSKARGLSQQALVAINQYGWPGNVREMINRIRRALVMSENRLISAEDLGLKSPKQDTRVLSLDAARQGAEREALIASLAFTQHNVSEAARLLGVSRVTLYRLMDKHQLN</sequence>
<dbReference type="Pfam" id="PF25601">
    <property type="entry name" value="AAA_lid_14"/>
    <property type="match status" value="1"/>
</dbReference>
<evidence type="ECO:0000256" key="3">
    <source>
        <dbReference type="ARBA" id="ARBA00023015"/>
    </source>
</evidence>
<dbReference type="InterPro" id="IPR025943">
    <property type="entry name" value="Sigma_54_int_dom_ATP-bd_2"/>
</dbReference>
<dbReference type="InterPro" id="IPR025662">
    <property type="entry name" value="Sigma_54_int_dom_ATP-bd_1"/>
</dbReference>
<dbReference type="GO" id="GO:0006355">
    <property type="term" value="P:regulation of DNA-templated transcription"/>
    <property type="evidence" value="ECO:0007669"/>
    <property type="project" value="InterPro"/>
</dbReference>
<dbReference type="Pfam" id="PF00158">
    <property type="entry name" value="Sigma54_activat"/>
    <property type="match status" value="1"/>
</dbReference>
<feature type="domain" description="Sigma-54 factor interaction" evidence="6">
    <location>
        <begin position="184"/>
        <end position="413"/>
    </location>
</feature>
<dbReference type="PRINTS" id="PR01590">
    <property type="entry name" value="HTHFIS"/>
</dbReference>
<dbReference type="Pfam" id="PF02954">
    <property type="entry name" value="HTH_8"/>
    <property type="match status" value="1"/>
</dbReference>
<dbReference type="InterPro" id="IPR058031">
    <property type="entry name" value="AAA_lid_NorR"/>
</dbReference>
<dbReference type="InterPro" id="IPR009057">
    <property type="entry name" value="Homeodomain-like_sf"/>
</dbReference>
<name>A0A3N1NV91_9GAMM</name>
<evidence type="ECO:0000259" key="6">
    <source>
        <dbReference type="PROSITE" id="PS50045"/>
    </source>
</evidence>
<dbReference type="InterPro" id="IPR003593">
    <property type="entry name" value="AAA+_ATPase"/>
</dbReference>
<dbReference type="CDD" id="cd00009">
    <property type="entry name" value="AAA"/>
    <property type="match status" value="1"/>
</dbReference>
<proteinExistence type="predicted"/>
<evidence type="ECO:0000313" key="8">
    <source>
        <dbReference type="Proteomes" id="UP000268033"/>
    </source>
</evidence>
<evidence type="ECO:0000256" key="4">
    <source>
        <dbReference type="ARBA" id="ARBA00023125"/>
    </source>
</evidence>
<reference evidence="7 8" key="1">
    <citation type="submission" date="2018-11" db="EMBL/GenBank/DDBJ databases">
        <title>Genomic Encyclopedia of Type Strains, Phase IV (KMG-IV): sequencing the most valuable type-strain genomes for metagenomic binning, comparative biology and taxonomic classification.</title>
        <authorList>
            <person name="Goeker M."/>
        </authorList>
    </citation>
    <scope>NUCLEOTIDE SEQUENCE [LARGE SCALE GENOMIC DNA]</scope>
    <source>
        <strain evidence="7 8">DSM 21945</strain>
    </source>
</reference>
<keyword evidence="3" id="KW-0805">Transcription regulation</keyword>
<dbReference type="GO" id="GO:0043565">
    <property type="term" value="F:sequence-specific DNA binding"/>
    <property type="evidence" value="ECO:0007669"/>
    <property type="project" value="InterPro"/>
</dbReference>
<dbReference type="InterPro" id="IPR027417">
    <property type="entry name" value="P-loop_NTPase"/>
</dbReference>
<dbReference type="PROSITE" id="PS50045">
    <property type="entry name" value="SIGMA54_INTERACT_4"/>
    <property type="match status" value="1"/>
</dbReference>
<evidence type="ECO:0000256" key="2">
    <source>
        <dbReference type="ARBA" id="ARBA00022840"/>
    </source>
</evidence>
<evidence type="ECO:0000313" key="7">
    <source>
        <dbReference type="EMBL" id="ROQ19138.1"/>
    </source>
</evidence>
<dbReference type="STRING" id="584787.GCA_001247655_01987"/>
<keyword evidence="2" id="KW-0067">ATP-binding</keyword>
<dbReference type="InterPro" id="IPR002078">
    <property type="entry name" value="Sigma_54_int"/>
</dbReference>
<protein>
    <submittedName>
        <fullName evidence="7">DNA-binding NtrC family response regulator</fullName>
    </submittedName>
</protein>